<dbReference type="Proteomes" id="UP001432000">
    <property type="component" value="Chromosome"/>
</dbReference>
<evidence type="ECO:0000313" key="4">
    <source>
        <dbReference type="Proteomes" id="UP001432000"/>
    </source>
</evidence>
<evidence type="ECO:0008006" key="5">
    <source>
        <dbReference type="Google" id="ProtNLM"/>
    </source>
</evidence>
<keyword evidence="2" id="KW-0812">Transmembrane</keyword>
<keyword evidence="4" id="KW-1185">Reference proteome</keyword>
<name>A0ABZ2PQB9_9NOCA</name>
<reference evidence="3 4" key="1">
    <citation type="submission" date="2024-03" db="EMBL/GenBank/DDBJ databases">
        <title>Natural products discovery in diverse microorganisms through a two-stage MS feature dereplication strategy.</title>
        <authorList>
            <person name="Zhang R."/>
        </authorList>
    </citation>
    <scope>NUCLEOTIDE SEQUENCE [LARGE SCALE GENOMIC DNA]</scope>
    <source>
        <strain evidence="3 4">18930</strain>
    </source>
</reference>
<feature type="compositionally biased region" description="Basic and acidic residues" evidence="1">
    <location>
        <begin position="268"/>
        <end position="277"/>
    </location>
</feature>
<keyword evidence="2" id="KW-1133">Transmembrane helix</keyword>
<dbReference type="InterPro" id="IPR043129">
    <property type="entry name" value="ATPase_NBD"/>
</dbReference>
<evidence type="ECO:0000256" key="2">
    <source>
        <dbReference type="SAM" id="Phobius"/>
    </source>
</evidence>
<organism evidence="3 4">
    <name type="scientific">Rhodococcus sovatensis</name>
    <dbReference type="NCBI Taxonomy" id="1805840"/>
    <lineage>
        <taxon>Bacteria</taxon>
        <taxon>Bacillati</taxon>
        <taxon>Actinomycetota</taxon>
        <taxon>Actinomycetes</taxon>
        <taxon>Mycobacteriales</taxon>
        <taxon>Nocardiaceae</taxon>
        <taxon>Rhodococcus</taxon>
    </lineage>
</organism>
<gene>
    <name evidence="3" type="ORF">WDS16_26080</name>
</gene>
<feature type="compositionally biased region" description="Pro residues" evidence="1">
    <location>
        <begin position="420"/>
        <end position="430"/>
    </location>
</feature>
<feature type="region of interest" description="Disordered" evidence="1">
    <location>
        <begin position="258"/>
        <end position="355"/>
    </location>
</feature>
<keyword evidence="2" id="KW-0472">Membrane</keyword>
<sequence>MAVESDAVRISYFRDGQRVEDSIDAEGASWHLNGKLVDCGPFDDVVLTGRDVDAVSSLLASLDTSDTSTIRMVGEGAALLAYARSVEVLADARALLVLDLGRYGTSAFTLDVAAGQVTRSSRRAALSGEVLDDVVERLVMSKGILPPAQGIDAEREYRAFFRELKELVSTSAGVRAPGNGPMLLTREEFEEAVTAPLLQTLAWAAPDEPDAVLLIGGQARIPLVKALVEQEWTVPLVLPDSPNSVIVEGAALEAQPSAPHLDLDGEPEEHQPEEHQPEQYPGGEDMVLTVDADEDLEPPTTPLRVVAPAPDVSAPTPDVSAPAPDVSAPAPDVAPAPAPVRPASQPAPERSPSRRRIRWSVRDAAGLAGVAAVVVLVWAVVFLRGDTPPPPGIGVEPVSGATSDISVAEGVPPAELPTIPPPALPPPPVDPQVISGEVDSEDSTLETDGTELDDEQFAEVGFGSGTGLDVGN</sequence>
<proteinExistence type="predicted"/>
<protein>
    <recommendedName>
        <fullName evidence="5">Hsp70 protein</fullName>
    </recommendedName>
</protein>
<feature type="compositionally biased region" description="Acidic residues" evidence="1">
    <location>
        <begin position="438"/>
        <end position="453"/>
    </location>
</feature>
<dbReference type="Gene3D" id="3.30.420.40">
    <property type="match status" value="2"/>
</dbReference>
<dbReference type="SUPFAM" id="SSF53067">
    <property type="entry name" value="Actin-like ATPase domain"/>
    <property type="match status" value="1"/>
</dbReference>
<accession>A0ABZ2PQB9</accession>
<dbReference type="EMBL" id="CP147846">
    <property type="protein sequence ID" value="WXG68616.1"/>
    <property type="molecule type" value="Genomic_DNA"/>
</dbReference>
<feature type="region of interest" description="Disordered" evidence="1">
    <location>
        <begin position="420"/>
        <end position="453"/>
    </location>
</feature>
<feature type="transmembrane region" description="Helical" evidence="2">
    <location>
        <begin position="364"/>
        <end position="383"/>
    </location>
</feature>
<evidence type="ECO:0000256" key="1">
    <source>
        <dbReference type="SAM" id="MobiDB-lite"/>
    </source>
</evidence>
<dbReference type="RefSeq" id="WP_338888933.1">
    <property type="nucleotide sequence ID" value="NZ_CP147846.1"/>
</dbReference>
<dbReference type="Gene3D" id="3.90.640.10">
    <property type="entry name" value="Actin, Chain A, domain 4"/>
    <property type="match status" value="1"/>
</dbReference>
<feature type="compositionally biased region" description="Low complexity" evidence="1">
    <location>
        <begin position="317"/>
        <end position="331"/>
    </location>
</feature>
<evidence type="ECO:0000313" key="3">
    <source>
        <dbReference type="EMBL" id="WXG68616.1"/>
    </source>
</evidence>